<keyword evidence="1" id="KW-0902">Two-component regulatory system</keyword>
<dbReference type="Gene3D" id="1.25.40.10">
    <property type="entry name" value="Tetratricopeptide repeat domain"/>
    <property type="match status" value="2"/>
</dbReference>
<dbReference type="Proteomes" id="UP001599542">
    <property type="component" value="Unassembled WGS sequence"/>
</dbReference>
<dbReference type="InterPro" id="IPR011990">
    <property type="entry name" value="TPR-like_helical_dom_sf"/>
</dbReference>
<comment type="caution">
    <text evidence="4">The sequence shown here is derived from an EMBL/GenBank/DDBJ whole genome shotgun (WGS) entry which is preliminary data.</text>
</comment>
<organism evidence="4 5">
    <name type="scientific">Kitasatospora phosalacinea</name>
    <dbReference type="NCBI Taxonomy" id="2065"/>
    <lineage>
        <taxon>Bacteria</taxon>
        <taxon>Bacillati</taxon>
        <taxon>Actinomycetota</taxon>
        <taxon>Actinomycetes</taxon>
        <taxon>Kitasatosporales</taxon>
        <taxon>Streptomycetaceae</taxon>
        <taxon>Kitasatospora</taxon>
    </lineage>
</organism>
<dbReference type="RefSeq" id="WP_380328038.1">
    <property type="nucleotide sequence ID" value="NZ_JBHYPW010000044.1"/>
</dbReference>
<dbReference type="PANTHER" id="PTHR47691:SF3">
    <property type="entry name" value="HTH-TYPE TRANSCRIPTIONAL REGULATOR RV0890C-RELATED"/>
    <property type="match status" value="1"/>
</dbReference>
<dbReference type="SUPFAM" id="SSF52540">
    <property type="entry name" value="P-loop containing nucleoside triphosphate hydrolases"/>
    <property type="match status" value="1"/>
</dbReference>
<dbReference type="PANTHER" id="PTHR47691">
    <property type="entry name" value="REGULATOR-RELATED"/>
    <property type="match status" value="1"/>
</dbReference>
<dbReference type="Pfam" id="PF13424">
    <property type="entry name" value="TPR_12"/>
    <property type="match status" value="1"/>
</dbReference>
<keyword evidence="2" id="KW-0802">TPR repeat</keyword>
<dbReference type="EMBL" id="JBHYPX010000081">
    <property type="protein sequence ID" value="MFE1356237.1"/>
    <property type="molecule type" value="Genomic_DNA"/>
</dbReference>
<sequence>MEVRILGPVEVRQDDDPVDIQPRTLQFLAILLLAPGLSATHAEINSCLWPEKKPDSNRIRQYSRKLRHEVPDITLANDGRFCRLRIDPHRVDYLRFRTHREIAGGAPDPASELAALKAALAEHRGEPLRGMPGPEFAAHRADLVTQLQDTTVDCVRAELACKQLEAAHRRVSAAQKRWPDSEPLLELRVRILGALGRTGEIGPLLEDWREQFKRPIVHLLLSRAAKSTTQQVPVRPVPRQLPPRSPALVGRGDQVERLCNTLLGRTAGRSKIVTVSGMPGIGKTVFAISAGRTVEEHFPDGTLYADLRGYNTQEPEHFEYLLVRFLNNLGVEPDTPTRDGMLAAYRTALADRSVLVVLDNARDEKHVRNLLPGLGRSAAIVTSRRQLHGLAIQEGADMIGLAPLGRTAALELLREHLGDQRMGQVSPFVDELVECCAGVPLALSITAAHILVRGTGAVGKISHDLRTRSTRLQQLDLGSDDQSVRLSFEVSYDLLPAPAKQLFWQLAVHPGPTISWSAVRALLSEDGAEFSSAGDELVRNHLLGESSGSRYGMHDLLRAYAEELAARQGPGERAEVAERILEFLLQNAASCDRLLDPDRRLPVGAAKNLRIDVPRNIAAATAWFEAEYSTLTAVIGTAETYGLDRHTWLVPMTLVAFQWRSGRYLDALRHLPTALEAARRVASPVDVAMVHRMLGGTHRGLGDLARATREMRSAARLSEEHGDKRGVALANSALGAMLREGGAPNEAFAHHTAALAAFQELDDVLGQGGALDGIGAAHHDLQRFALAQEHYRRALEVLAGTEDLNGQAHAWFGLGRSQVALGSPRDAIVSFTRALRLYRSFSYASRQVRTLISLSDAFLQADRPRMAAEALSQARSLLTALGESDPDAAVERLRNQL</sequence>
<protein>
    <submittedName>
        <fullName evidence="4">Tetratricopeptide repeat protein</fullName>
    </submittedName>
</protein>
<dbReference type="SMART" id="SM00028">
    <property type="entry name" value="TPR"/>
    <property type="match status" value="3"/>
</dbReference>
<dbReference type="Pfam" id="PF13191">
    <property type="entry name" value="AAA_16"/>
    <property type="match status" value="1"/>
</dbReference>
<evidence type="ECO:0000256" key="2">
    <source>
        <dbReference type="PROSITE-ProRule" id="PRU00339"/>
    </source>
</evidence>
<dbReference type="Gene3D" id="3.40.50.300">
    <property type="entry name" value="P-loop containing nucleotide triphosphate hydrolases"/>
    <property type="match status" value="1"/>
</dbReference>
<feature type="repeat" description="TPR" evidence="2">
    <location>
        <begin position="808"/>
        <end position="841"/>
    </location>
</feature>
<dbReference type="PRINTS" id="PR00364">
    <property type="entry name" value="DISEASERSIST"/>
</dbReference>
<dbReference type="SMART" id="SM01043">
    <property type="entry name" value="BTAD"/>
    <property type="match status" value="1"/>
</dbReference>
<evidence type="ECO:0000256" key="1">
    <source>
        <dbReference type="ARBA" id="ARBA00023012"/>
    </source>
</evidence>
<dbReference type="InterPro" id="IPR019734">
    <property type="entry name" value="TPR_rpt"/>
</dbReference>
<reference evidence="4 5" key="1">
    <citation type="submission" date="2024-09" db="EMBL/GenBank/DDBJ databases">
        <title>The Natural Products Discovery Center: Release of the First 8490 Sequenced Strains for Exploring Actinobacteria Biosynthetic Diversity.</title>
        <authorList>
            <person name="Kalkreuter E."/>
            <person name="Kautsar S.A."/>
            <person name="Yang D."/>
            <person name="Bader C.D."/>
            <person name="Teijaro C.N."/>
            <person name="Fluegel L."/>
            <person name="Davis C.M."/>
            <person name="Simpson J.R."/>
            <person name="Lauterbach L."/>
            <person name="Steele A.D."/>
            <person name="Gui C."/>
            <person name="Meng S."/>
            <person name="Li G."/>
            <person name="Viehrig K."/>
            <person name="Ye F."/>
            <person name="Su P."/>
            <person name="Kiefer A.F."/>
            <person name="Nichols A."/>
            <person name="Cepeda A.J."/>
            <person name="Yan W."/>
            <person name="Fan B."/>
            <person name="Jiang Y."/>
            <person name="Adhikari A."/>
            <person name="Zheng C.-J."/>
            <person name="Schuster L."/>
            <person name="Cowan T.M."/>
            <person name="Smanski M.J."/>
            <person name="Chevrette M.G."/>
            <person name="De Carvalho L.P.S."/>
            <person name="Shen B."/>
        </authorList>
    </citation>
    <scope>NUCLEOTIDE SEQUENCE [LARGE SCALE GENOMIC DNA]</scope>
    <source>
        <strain evidence="4 5">NPDC058753</strain>
    </source>
</reference>
<dbReference type="Gene3D" id="1.10.10.10">
    <property type="entry name" value="Winged helix-like DNA-binding domain superfamily/Winged helix DNA-binding domain"/>
    <property type="match status" value="1"/>
</dbReference>
<keyword evidence="5" id="KW-1185">Reference proteome</keyword>
<dbReference type="Pfam" id="PF03704">
    <property type="entry name" value="BTAD"/>
    <property type="match status" value="1"/>
</dbReference>
<dbReference type="InterPro" id="IPR041664">
    <property type="entry name" value="AAA_16"/>
</dbReference>
<name>A0ABW6GTZ5_9ACTN</name>
<gene>
    <name evidence="4" type="ORF">ACFW6T_30095</name>
</gene>
<evidence type="ECO:0000313" key="5">
    <source>
        <dbReference type="Proteomes" id="UP001599542"/>
    </source>
</evidence>
<accession>A0ABW6GTZ5</accession>
<dbReference type="SUPFAM" id="SSF48452">
    <property type="entry name" value="TPR-like"/>
    <property type="match status" value="1"/>
</dbReference>
<proteinExistence type="predicted"/>
<dbReference type="InterPro" id="IPR036388">
    <property type="entry name" value="WH-like_DNA-bd_sf"/>
</dbReference>
<evidence type="ECO:0000313" key="4">
    <source>
        <dbReference type="EMBL" id="MFE1356237.1"/>
    </source>
</evidence>
<dbReference type="InterPro" id="IPR005158">
    <property type="entry name" value="BTAD"/>
</dbReference>
<feature type="domain" description="Bacterial transcriptional activator" evidence="3">
    <location>
        <begin position="91"/>
        <end position="209"/>
    </location>
</feature>
<dbReference type="InterPro" id="IPR027417">
    <property type="entry name" value="P-loop_NTPase"/>
</dbReference>
<dbReference type="PROSITE" id="PS50005">
    <property type="entry name" value="TPR"/>
    <property type="match status" value="1"/>
</dbReference>
<evidence type="ECO:0000259" key="3">
    <source>
        <dbReference type="SMART" id="SM01043"/>
    </source>
</evidence>